<evidence type="ECO:0000256" key="8">
    <source>
        <dbReference type="RuleBase" id="RU000688"/>
    </source>
</evidence>
<comment type="similarity">
    <text evidence="8">Belongs to the G-protein coupled receptor 1 family.</text>
</comment>
<dbReference type="PROSITE" id="PS50262">
    <property type="entry name" value="G_PROTEIN_RECEP_F1_2"/>
    <property type="match status" value="1"/>
</dbReference>
<feature type="non-terminal residue" evidence="11">
    <location>
        <position position="1"/>
    </location>
</feature>
<evidence type="ECO:0000256" key="2">
    <source>
        <dbReference type="ARBA" id="ARBA00022692"/>
    </source>
</evidence>
<feature type="transmembrane region" description="Helical" evidence="9">
    <location>
        <begin position="207"/>
        <end position="232"/>
    </location>
</feature>
<dbReference type="EMBL" id="CAIIXF020000005">
    <property type="protein sequence ID" value="CAH1784547.1"/>
    <property type="molecule type" value="Genomic_DNA"/>
</dbReference>
<keyword evidence="2 8" id="KW-0812">Transmembrane</keyword>
<dbReference type="AlphaFoldDB" id="A0A8S4NSF0"/>
<accession>A0A8S4NSF0</accession>
<dbReference type="SUPFAM" id="SSF81321">
    <property type="entry name" value="Family A G protein-coupled receptor-like"/>
    <property type="match status" value="1"/>
</dbReference>
<evidence type="ECO:0000256" key="1">
    <source>
        <dbReference type="ARBA" id="ARBA00004141"/>
    </source>
</evidence>
<dbReference type="InterPro" id="IPR050125">
    <property type="entry name" value="GPCR_opsins"/>
</dbReference>
<evidence type="ECO:0000256" key="5">
    <source>
        <dbReference type="ARBA" id="ARBA00023136"/>
    </source>
</evidence>
<gene>
    <name evidence="11" type="ORF">OFUS_LOCUS10722</name>
</gene>
<evidence type="ECO:0000256" key="7">
    <source>
        <dbReference type="ARBA" id="ARBA00023224"/>
    </source>
</evidence>
<sequence>LKIKALRKVHNIFIINLCIHDLLVMNTIPTFIDSQLTGGVTFKIDAYCQGTSLVLAVGCIGSICNISTVAVNRYLAICHTNISRSIFTWKKCAIMIAILWIYAILLVLPTQLGWGSFIFQQKSDVCVFDWTASDSYTIFLGIFAFLVPSNAIMFSYWNIYKTVRASAKAVGAHVVKNKNTKSSQNAGVTNAWTKPAPKKTSRTDIKLAIQLLVLFIIFCVCWTPYLLISLIIDRDALLPKPLYLFAGTLIGMNSVINPPVYLIFNKSLRTELIKCLPSYCQRVITRKSRVNEIQDAPTETVDA</sequence>
<evidence type="ECO:0000259" key="10">
    <source>
        <dbReference type="PROSITE" id="PS50262"/>
    </source>
</evidence>
<keyword evidence="5 9" id="KW-0472">Membrane</keyword>
<feature type="transmembrane region" description="Helical" evidence="9">
    <location>
        <begin position="52"/>
        <end position="71"/>
    </location>
</feature>
<evidence type="ECO:0000256" key="6">
    <source>
        <dbReference type="ARBA" id="ARBA00023170"/>
    </source>
</evidence>
<evidence type="ECO:0000313" key="12">
    <source>
        <dbReference type="Proteomes" id="UP000749559"/>
    </source>
</evidence>
<evidence type="ECO:0000256" key="9">
    <source>
        <dbReference type="SAM" id="Phobius"/>
    </source>
</evidence>
<dbReference type="PANTHER" id="PTHR24240">
    <property type="entry name" value="OPSIN"/>
    <property type="match status" value="1"/>
</dbReference>
<dbReference type="Proteomes" id="UP000749559">
    <property type="component" value="Unassembled WGS sequence"/>
</dbReference>
<reference evidence="11" key="1">
    <citation type="submission" date="2022-03" db="EMBL/GenBank/DDBJ databases">
        <authorList>
            <person name="Martin C."/>
        </authorList>
    </citation>
    <scope>NUCLEOTIDE SEQUENCE</scope>
</reference>
<dbReference type="InterPro" id="IPR000276">
    <property type="entry name" value="GPCR_Rhodpsn"/>
</dbReference>
<keyword evidence="3 9" id="KW-1133">Transmembrane helix</keyword>
<dbReference type="PRINTS" id="PR00237">
    <property type="entry name" value="GPCRRHODOPSN"/>
</dbReference>
<feature type="transmembrane region" description="Helical" evidence="9">
    <location>
        <begin position="92"/>
        <end position="118"/>
    </location>
</feature>
<feature type="transmembrane region" description="Helical" evidence="9">
    <location>
        <begin position="12"/>
        <end position="32"/>
    </location>
</feature>
<keyword evidence="7 8" id="KW-0807">Transducer</keyword>
<evidence type="ECO:0000313" key="11">
    <source>
        <dbReference type="EMBL" id="CAH1784547.1"/>
    </source>
</evidence>
<dbReference type="GO" id="GO:0004930">
    <property type="term" value="F:G protein-coupled receptor activity"/>
    <property type="evidence" value="ECO:0007669"/>
    <property type="project" value="UniProtKB-KW"/>
</dbReference>
<organism evidence="11 12">
    <name type="scientific">Owenia fusiformis</name>
    <name type="common">Polychaete worm</name>
    <dbReference type="NCBI Taxonomy" id="6347"/>
    <lineage>
        <taxon>Eukaryota</taxon>
        <taxon>Metazoa</taxon>
        <taxon>Spiralia</taxon>
        <taxon>Lophotrochozoa</taxon>
        <taxon>Annelida</taxon>
        <taxon>Polychaeta</taxon>
        <taxon>Sedentaria</taxon>
        <taxon>Canalipalpata</taxon>
        <taxon>Sabellida</taxon>
        <taxon>Oweniida</taxon>
        <taxon>Oweniidae</taxon>
        <taxon>Owenia</taxon>
    </lineage>
</organism>
<name>A0A8S4NSF0_OWEFU</name>
<dbReference type="GO" id="GO:0016020">
    <property type="term" value="C:membrane"/>
    <property type="evidence" value="ECO:0007669"/>
    <property type="project" value="UniProtKB-SubCell"/>
</dbReference>
<evidence type="ECO:0000256" key="3">
    <source>
        <dbReference type="ARBA" id="ARBA00022989"/>
    </source>
</evidence>
<keyword evidence="12" id="KW-1185">Reference proteome</keyword>
<keyword evidence="6 8" id="KW-0675">Receptor</keyword>
<feature type="domain" description="G-protein coupled receptors family 1 profile" evidence="10">
    <location>
        <begin position="1"/>
        <end position="261"/>
    </location>
</feature>
<evidence type="ECO:0000256" key="4">
    <source>
        <dbReference type="ARBA" id="ARBA00023040"/>
    </source>
</evidence>
<dbReference type="PROSITE" id="PS00237">
    <property type="entry name" value="G_PROTEIN_RECEP_F1_1"/>
    <property type="match status" value="1"/>
</dbReference>
<comment type="subcellular location">
    <subcellularLocation>
        <location evidence="1">Membrane</location>
        <topology evidence="1">Multi-pass membrane protein</topology>
    </subcellularLocation>
</comment>
<dbReference type="OrthoDB" id="10044919at2759"/>
<protein>
    <recommendedName>
        <fullName evidence="10">G-protein coupled receptors family 1 profile domain-containing protein</fullName>
    </recommendedName>
</protein>
<dbReference type="Gene3D" id="1.20.1070.10">
    <property type="entry name" value="Rhodopsin 7-helix transmembrane proteins"/>
    <property type="match status" value="1"/>
</dbReference>
<dbReference type="Pfam" id="PF00001">
    <property type="entry name" value="7tm_1"/>
    <property type="match status" value="1"/>
</dbReference>
<feature type="transmembrane region" description="Helical" evidence="9">
    <location>
        <begin position="138"/>
        <end position="159"/>
    </location>
</feature>
<proteinExistence type="inferred from homology"/>
<feature type="transmembrane region" description="Helical" evidence="9">
    <location>
        <begin position="244"/>
        <end position="264"/>
    </location>
</feature>
<keyword evidence="4 8" id="KW-0297">G-protein coupled receptor</keyword>
<dbReference type="InterPro" id="IPR017452">
    <property type="entry name" value="GPCR_Rhodpsn_7TM"/>
</dbReference>
<comment type="caution">
    <text evidence="11">The sequence shown here is derived from an EMBL/GenBank/DDBJ whole genome shotgun (WGS) entry which is preliminary data.</text>
</comment>